<protein>
    <submittedName>
        <fullName evidence="10">Interleukin 21 receptor, tandem duplicate 1</fullName>
    </submittedName>
</protein>
<dbReference type="PANTHER" id="PTHR23037">
    <property type="entry name" value="CYTOKINE RECEPTOR"/>
    <property type="match status" value="1"/>
</dbReference>
<keyword evidence="7" id="KW-0325">Glycoprotein</keyword>
<accession>A0AAV1NIF0</accession>
<feature type="domain" description="Fibronectin type-III" evidence="9">
    <location>
        <begin position="122"/>
        <end position="225"/>
    </location>
</feature>
<keyword evidence="2" id="KW-0812">Transmembrane</keyword>
<evidence type="ECO:0000313" key="10">
    <source>
        <dbReference type="EMBL" id="CAK6958955.1"/>
    </source>
</evidence>
<reference evidence="10 11" key="1">
    <citation type="submission" date="2024-01" db="EMBL/GenBank/DDBJ databases">
        <authorList>
            <person name="Alioto T."/>
            <person name="Alioto T."/>
            <person name="Gomez Garrido J."/>
        </authorList>
    </citation>
    <scope>NUCLEOTIDE SEQUENCE [LARGE SCALE GENOMIC DNA]</scope>
</reference>
<dbReference type="EMBL" id="CAWUFR010000037">
    <property type="protein sequence ID" value="CAK6958955.1"/>
    <property type="molecule type" value="Genomic_DNA"/>
</dbReference>
<keyword evidence="11" id="KW-1185">Reference proteome</keyword>
<comment type="subcellular location">
    <subcellularLocation>
        <location evidence="1">Membrane</location>
        <topology evidence="1">Single-pass type I membrane protein</topology>
    </subcellularLocation>
</comment>
<keyword evidence="4" id="KW-1133">Transmembrane helix</keyword>
<proteinExistence type="predicted"/>
<comment type="caution">
    <text evidence="10">The sequence shown here is derived from an EMBL/GenBank/DDBJ whole genome shotgun (WGS) entry which is preliminary data.</text>
</comment>
<evidence type="ECO:0000256" key="2">
    <source>
        <dbReference type="ARBA" id="ARBA00022692"/>
    </source>
</evidence>
<evidence type="ECO:0000313" key="11">
    <source>
        <dbReference type="Proteomes" id="UP001314229"/>
    </source>
</evidence>
<dbReference type="GO" id="GO:0009897">
    <property type="term" value="C:external side of plasma membrane"/>
    <property type="evidence" value="ECO:0007669"/>
    <property type="project" value="TreeGrafter"/>
</dbReference>
<evidence type="ECO:0000256" key="3">
    <source>
        <dbReference type="ARBA" id="ARBA00022729"/>
    </source>
</evidence>
<feature type="signal peptide" evidence="8">
    <location>
        <begin position="1"/>
        <end position="21"/>
    </location>
</feature>
<sequence>MAFLFLFMLWDLTLFIYGVTSCSVTCTTDYDALLNCSCVPGSVPTYPVLIKVNCSDGDNTVIDSCQVKPPQSWCMMYPENFYEVAVVETICTATVSQQDNPVIVNASESTNWFLCDVVKYPPPFNVQVTNTDGFYNISWDNNNTQDLCFDYRVRLRASRTFYSKDQDISLKVSQKYFSLDHKYKELQPNTIYTVDVQAKLCDGNDLYHGPWSEWSSTAEWKTKGTSEETEGIKRCWLYISLTCIIVLIICFSLGCSQKTVLQRKLKLITYIPKPEEFFKPLYHNYGGNFKEWVKPAFSEYDYHGFNKDVEAITEKQHDVLHWNSEKQRYSEDKEMTQGGRILPMVEPHCSNSLLHFQEGNNSQGTGHSTGHISIHTVTLSGEEEFEGEVMSQSSINTLRSYQGGESFGAYDGDNREHAGYDLEPQISRMDRQNGILPQHENPISNDLSVGNINFHPRAQFNEPERVSLDSFASNEQSEDGYPHVDLDTIDSGFGECSSPGAADHRDSDLFHEHKNSTSNYVKQWMICSTIQEDSSNSENKLHETQ</sequence>
<dbReference type="InterPro" id="IPR013783">
    <property type="entry name" value="Ig-like_fold"/>
</dbReference>
<dbReference type="SUPFAM" id="SSF49265">
    <property type="entry name" value="Fibronectin type III"/>
    <property type="match status" value="1"/>
</dbReference>
<dbReference type="PANTHER" id="PTHR23037:SF7">
    <property type="entry name" value="INTERLEUKIN-21 RECEPTOR"/>
    <property type="match status" value="1"/>
</dbReference>
<evidence type="ECO:0000256" key="6">
    <source>
        <dbReference type="ARBA" id="ARBA00023170"/>
    </source>
</evidence>
<dbReference type="GO" id="GO:0004896">
    <property type="term" value="F:cytokine receptor activity"/>
    <property type="evidence" value="ECO:0007669"/>
    <property type="project" value="TreeGrafter"/>
</dbReference>
<organism evidence="10 11">
    <name type="scientific">Scomber scombrus</name>
    <name type="common">Atlantic mackerel</name>
    <name type="synonym">Scomber vernalis</name>
    <dbReference type="NCBI Taxonomy" id="13677"/>
    <lineage>
        <taxon>Eukaryota</taxon>
        <taxon>Metazoa</taxon>
        <taxon>Chordata</taxon>
        <taxon>Craniata</taxon>
        <taxon>Vertebrata</taxon>
        <taxon>Euteleostomi</taxon>
        <taxon>Actinopterygii</taxon>
        <taxon>Neopterygii</taxon>
        <taxon>Teleostei</taxon>
        <taxon>Neoteleostei</taxon>
        <taxon>Acanthomorphata</taxon>
        <taxon>Pelagiaria</taxon>
        <taxon>Scombriformes</taxon>
        <taxon>Scombridae</taxon>
        <taxon>Scomber</taxon>
    </lineage>
</organism>
<evidence type="ECO:0000256" key="4">
    <source>
        <dbReference type="ARBA" id="ARBA00022989"/>
    </source>
</evidence>
<dbReference type="AlphaFoldDB" id="A0AAV1NIF0"/>
<dbReference type="Gene3D" id="2.60.40.10">
    <property type="entry name" value="Immunoglobulins"/>
    <property type="match status" value="1"/>
</dbReference>
<evidence type="ECO:0000256" key="1">
    <source>
        <dbReference type="ARBA" id="ARBA00004479"/>
    </source>
</evidence>
<dbReference type="PROSITE" id="PS50853">
    <property type="entry name" value="FN3"/>
    <property type="match status" value="1"/>
</dbReference>
<dbReference type="CDD" id="cd00063">
    <property type="entry name" value="FN3"/>
    <property type="match status" value="1"/>
</dbReference>
<evidence type="ECO:0000256" key="7">
    <source>
        <dbReference type="ARBA" id="ARBA00023180"/>
    </source>
</evidence>
<dbReference type="InterPro" id="IPR003961">
    <property type="entry name" value="FN3_dom"/>
</dbReference>
<keyword evidence="5" id="KW-0472">Membrane</keyword>
<keyword evidence="6 10" id="KW-0675">Receptor</keyword>
<dbReference type="InterPro" id="IPR036116">
    <property type="entry name" value="FN3_sf"/>
</dbReference>
<feature type="chain" id="PRO_5043763106" evidence="8">
    <location>
        <begin position="22"/>
        <end position="545"/>
    </location>
</feature>
<evidence type="ECO:0000256" key="8">
    <source>
        <dbReference type="SAM" id="SignalP"/>
    </source>
</evidence>
<name>A0AAV1NIF0_SCOSC</name>
<evidence type="ECO:0000256" key="5">
    <source>
        <dbReference type="ARBA" id="ARBA00023136"/>
    </source>
</evidence>
<keyword evidence="3 8" id="KW-0732">Signal</keyword>
<evidence type="ECO:0000259" key="9">
    <source>
        <dbReference type="PROSITE" id="PS50853"/>
    </source>
</evidence>
<dbReference type="Proteomes" id="UP001314229">
    <property type="component" value="Unassembled WGS sequence"/>
</dbReference>
<gene>
    <name evidence="10" type="ORF">FSCOSCO3_A027529</name>
</gene>